<evidence type="ECO:0000256" key="2">
    <source>
        <dbReference type="SAM" id="SignalP"/>
    </source>
</evidence>
<keyword evidence="2" id="KW-0732">Signal</keyword>
<reference evidence="3 4" key="1">
    <citation type="submission" date="2019-08" db="EMBL/GenBank/DDBJ databases">
        <authorList>
            <person name="Luo N."/>
        </authorList>
    </citation>
    <scope>NUCLEOTIDE SEQUENCE [LARGE SCALE GENOMIC DNA]</scope>
    <source>
        <strain evidence="3 4">NCIMB 9442</strain>
    </source>
</reference>
<feature type="signal peptide" evidence="2">
    <location>
        <begin position="1"/>
        <end position="27"/>
    </location>
</feature>
<gene>
    <name evidence="3" type="ORF">FVW20_17955</name>
</gene>
<sequence>MKPQALYHLFLMLCAMAFLCATTPGWALTDAEYKSLKQNSPAFSSAEQKLASAWDKVRGELAQAELKALLADQKLWLQKRRDELAAKLMDVNGLDKGTAYATVTNERAARIETFRQQMELNSRTAYTGVLSTCRDAEGLKGLCLMPEGEVAGVRIAYETEYPQDPKFFSTLEQLSGKGTKVRVTGKLATPESFDPKARFKVSVIKPDSSGDSGATNTAPPSPAASGTATATGTGQTQAGSAIAVPDVESATEGVSSTHTAAGGDIAATAPPTAPATPVQPAPPPTPIIINSDQILRDQNRY</sequence>
<feature type="region of interest" description="Disordered" evidence="1">
    <location>
        <begin position="204"/>
        <end position="301"/>
    </location>
</feature>
<evidence type="ECO:0000313" key="3">
    <source>
        <dbReference type="EMBL" id="MBG3878830.1"/>
    </source>
</evidence>
<dbReference type="EMBL" id="VRYY01000734">
    <property type="protein sequence ID" value="MBG3878830.1"/>
    <property type="molecule type" value="Genomic_DNA"/>
</dbReference>
<protein>
    <submittedName>
        <fullName evidence="3">DUF1311 domain-containing protein</fullName>
    </submittedName>
</protein>
<comment type="caution">
    <text evidence="3">The sequence shown here is derived from an EMBL/GenBank/DDBJ whole genome shotgun (WGS) entry which is preliminary data.</text>
</comment>
<dbReference type="RefSeq" id="WP_196610656.1">
    <property type="nucleotide sequence ID" value="NZ_VRYY01000734.1"/>
</dbReference>
<dbReference type="Proteomes" id="UP001194469">
    <property type="component" value="Unassembled WGS sequence"/>
</dbReference>
<accession>A0ABS0J8N6</accession>
<proteinExistence type="predicted"/>
<name>A0ABS0J8N6_9BACT</name>
<feature type="compositionally biased region" description="Low complexity" evidence="1">
    <location>
        <begin position="212"/>
        <end position="241"/>
    </location>
</feature>
<evidence type="ECO:0000313" key="4">
    <source>
        <dbReference type="Proteomes" id="UP001194469"/>
    </source>
</evidence>
<feature type="compositionally biased region" description="Pro residues" evidence="1">
    <location>
        <begin position="271"/>
        <end position="286"/>
    </location>
</feature>
<feature type="chain" id="PRO_5046896007" evidence="2">
    <location>
        <begin position="28"/>
        <end position="301"/>
    </location>
</feature>
<evidence type="ECO:0000256" key="1">
    <source>
        <dbReference type="SAM" id="MobiDB-lite"/>
    </source>
</evidence>
<organism evidence="3 4">
    <name type="scientific">Nitratidesulfovibrio oxamicus</name>
    <dbReference type="NCBI Taxonomy" id="32016"/>
    <lineage>
        <taxon>Bacteria</taxon>
        <taxon>Pseudomonadati</taxon>
        <taxon>Thermodesulfobacteriota</taxon>
        <taxon>Desulfovibrionia</taxon>
        <taxon>Desulfovibrionales</taxon>
        <taxon>Desulfovibrionaceae</taxon>
        <taxon>Nitratidesulfovibrio</taxon>
    </lineage>
</organism>
<keyword evidence="4" id="KW-1185">Reference proteome</keyword>